<dbReference type="InterPro" id="IPR036770">
    <property type="entry name" value="Ankyrin_rpt-contain_sf"/>
</dbReference>
<evidence type="ECO:0008006" key="3">
    <source>
        <dbReference type="Google" id="ProtNLM"/>
    </source>
</evidence>
<evidence type="ECO:0000313" key="1">
    <source>
        <dbReference type="EMBL" id="REG35673.1"/>
    </source>
</evidence>
<gene>
    <name evidence="1" type="ORF">ATI61_10241</name>
</gene>
<sequence>MTPSFSDAERDAMREARIAVFEDRLILDAQPPVEDKVLIELAKHCAGPLPEALLALWRTAFGGHLSYDLRARFGEHESSLSFRELFFPENGGYRDLWGWIEHEESLARDAAKERGEAWPGVLKALPFGGFEYLERLYAIVTPGREHGSVHVWSEGLPPGWVFHLNEDSVTRLANDVRELFRMLVLEEDPFESDGNATGVEMLEALDELAELGTAGRTASEKLAQLVRASILDWRAAVADGSIEERPLLRRLALERAARTDDVELLTRLDSLGCNLFEKLRGNAGVLEHALAARALKVARVLLDRGAPAVGALRHGAHAVDPELARELLKRGATVDEGVIMAALNAGHVDTALVLVDALGHTPRSLGLAVCARQAALDLDQSAKRIEAGTLVSNVPSADYRSKAARLYDFANRVDPTLRR</sequence>
<keyword evidence="2" id="KW-1185">Reference proteome</keyword>
<comment type="caution">
    <text evidence="1">The sequence shown here is derived from an EMBL/GenBank/DDBJ whole genome shotgun (WGS) entry which is preliminary data.</text>
</comment>
<protein>
    <recommendedName>
        <fullName evidence="3">Ankyrin repeat domain-containing protein</fullName>
    </recommendedName>
</protein>
<reference evidence="1 2" key="1">
    <citation type="submission" date="2018-08" db="EMBL/GenBank/DDBJ databases">
        <title>Genomic Encyclopedia of Archaeal and Bacterial Type Strains, Phase II (KMG-II): from individual species to whole genera.</title>
        <authorList>
            <person name="Goeker M."/>
        </authorList>
    </citation>
    <scope>NUCLEOTIDE SEQUENCE [LARGE SCALE GENOMIC DNA]</scope>
    <source>
        <strain evidence="1 2">DSM 2261</strain>
    </source>
</reference>
<dbReference type="Proteomes" id="UP000256345">
    <property type="component" value="Unassembled WGS sequence"/>
</dbReference>
<evidence type="ECO:0000313" key="2">
    <source>
        <dbReference type="Proteomes" id="UP000256345"/>
    </source>
</evidence>
<dbReference type="EMBL" id="QUMU01000002">
    <property type="protein sequence ID" value="REG35673.1"/>
    <property type="molecule type" value="Genomic_DNA"/>
</dbReference>
<dbReference type="RefSeq" id="WP_047858624.1">
    <property type="nucleotide sequence ID" value="NZ_CP011509.1"/>
</dbReference>
<name>A0ABX9K7Q3_9BACT</name>
<dbReference type="SUPFAM" id="SSF48403">
    <property type="entry name" value="Ankyrin repeat"/>
    <property type="match status" value="1"/>
</dbReference>
<accession>A0ABX9K7Q3</accession>
<organism evidence="1 2">
    <name type="scientific">Archangium gephyra</name>
    <dbReference type="NCBI Taxonomy" id="48"/>
    <lineage>
        <taxon>Bacteria</taxon>
        <taxon>Pseudomonadati</taxon>
        <taxon>Myxococcota</taxon>
        <taxon>Myxococcia</taxon>
        <taxon>Myxococcales</taxon>
        <taxon>Cystobacterineae</taxon>
        <taxon>Archangiaceae</taxon>
        <taxon>Archangium</taxon>
    </lineage>
</organism>
<proteinExistence type="predicted"/>